<reference evidence="1 2" key="1">
    <citation type="submission" date="2019-12" db="EMBL/GenBank/DDBJ databases">
        <title>Novel species isolated from a subtropical stream in China.</title>
        <authorList>
            <person name="Lu H."/>
        </authorList>
    </citation>
    <scope>NUCLEOTIDE SEQUENCE [LARGE SCALE GENOMIC DNA]</scope>
    <source>
        <strain evidence="1 2">FT94W</strain>
    </source>
</reference>
<name>A0ABW9V5V5_9BURK</name>
<dbReference type="EMBL" id="WWCO01000007">
    <property type="protein sequence ID" value="MYM35066.1"/>
    <property type="molecule type" value="Genomic_DNA"/>
</dbReference>
<gene>
    <name evidence="1" type="ORF">GTP38_12050</name>
</gene>
<organism evidence="1 2">
    <name type="scientific">Duganella lactea</name>
    <dbReference type="NCBI Taxonomy" id="2692173"/>
    <lineage>
        <taxon>Bacteria</taxon>
        <taxon>Pseudomonadati</taxon>
        <taxon>Pseudomonadota</taxon>
        <taxon>Betaproteobacteria</taxon>
        <taxon>Burkholderiales</taxon>
        <taxon>Oxalobacteraceae</taxon>
        <taxon>Telluria group</taxon>
        <taxon>Duganella</taxon>
    </lineage>
</organism>
<proteinExistence type="predicted"/>
<evidence type="ECO:0000313" key="2">
    <source>
        <dbReference type="Proteomes" id="UP000449678"/>
    </source>
</evidence>
<sequence>MPCEDLLQFDVEAVSSSLTNRYTMLQYINQQNYESMKQEYNASFPEYFSGGYDEFKLRRNDLTKLFVAAGYSDLHTSSYRRTLSASTAAAYATCMAQHSNQLIAAWIQTYSGDKILVSIRNGRTEDVSYTVIGATPQPAEPTSTLGGGGDKVLEFDYDPAQDFLVAFNAVGLKTGQMGSTIVVLERERRFEIRKTQKELISKLSCGAGGYGHGDGNYRWTDTTFVAEQDYYLLFDTRRVVHEEAIGSSPGLRTYQLEWIPDSPTRTRRVAVHPYGMVGNSNDTQGIVELTLSIMAEREELIEVTPTKAVATTPLGIAA</sequence>
<dbReference type="Proteomes" id="UP000449678">
    <property type="component" value="Unassembled WGS sequence"/>
</dbReference>
<accession>A0ABW9V5V5</accession>
<comment type="caution">
    <text evidence="1">The sequence shown here is derived from an EMBL/GenBank/DDBJ whole genome shotgun (WGS) entry which is preliminary data.</text>
</comment>
<evidence type="ECO:0000313" key="1">
    <source>
        <dbReference type="EMBL" id="MYM35066.1"/>
    </source>
</evidence>
<protein>
    <submittedName>
        <fullName evidence="1">Uncharacterized protein</fullName>
    </submittedName>
</protein>
<dbReference type="RefSeq" id="WP_160990455.1">
    <property type="nucleotide sequence ID" value="NZ_WWCO01000007.1"/>
</dbReference>
<keyword evidence="2" id="KW-1185">Reference proteome</keyword>